<dbReference type="PROSITE" id="PS50949">
    <property type="entry name" value="HTH_GNTR"/>
    <property type="match status" value="1"/>
</dbReference>
<accession>A0A1M5VIW5</accession>
<evidence type="ECO:0000256" key="5">
    <source>
        <dbReference type="ARBA" id="ARBA00023163"/>
    </source>
</evidence>
<dbReference type="Pfam" id="PF00155">
    <property type="entry name" value="Aminotran_1_2"/>
    <property type="match status" value="1"/>
</dbReference>
<dbReference type="InterPro" id="IPR000524">
    <property type="entry name" value="Tscrpt_reg_HTH_GntR"/>
</dbReference>
<protein>
    <submittedName>
        <fullName evidence="7">HTH-type transcriptional regulatory protein GabR</fullName>
    </submittedName>
</protein>
<dbReference type="SMART" id="SM00345">
    <property type="entry name" value="HTH_GNTR"/>
    <property type="match status" value="1"/>
</dbReference>
<evidence type="ECO:0000313" key="8">
    <source>
        <dbReference type="Proteomes" id="UP000184608"/>
    </source>
</evidence>
<dbReference type="STRING" id="1216006.VA7868_00408"/>
<dbReference type="AlphaFoldDB" id="A0A1M5VIW5"/>
<feature type="domain" description="HTH gntR-type" evidence="6">
    <location>
        <begin position="44"/>
        <end position="112"/>
    </location>
</feature>
<dbReference type="Proteomes" id="UP000184608">
    <property type="component" value="Unassembled WGS sequence"/>
</dbReference>
<dbReference type="InterPro" id="IPR036390">
    <property type="entry name" value="WH_DNA-bd_sf"/>
</dbReference>
<dbReference type="GO" id="GO:0003700">
    <property type="term" value="F:DNA-binding transcription factor activity"/>
    <property type="evidence" value="ECO:0007669"/>
    <property type="project" value="InterPro"/>
</dbReference>
<dbReference type="InterPro" id="IPR015421">
    <property type="entry name" value="PyrdxlP-dep_Trfase_major"/>
</dbReference>
<evidence type="ECO:0000256" key="3">
    <source>
        <dbReference type="ARBA" id="ARBA00023015"/>
    </source>
</evidence>
<dbReference type="PRINTS" id="PR00035">
    <property type="entry name" value="HTHGNTR"/>
</dbReference>
<keyword evidence="2" id="KW-0663">Pyridoxal phosphate</keyword>
<evidence type="ECO:0000259" key="6">
    <source>
        <dbReference type="PROSITE" id="PS50949"/>
    </source>
</evidence>
<dbReference type="InterPro" id="IPR015424">
    <property type="entry name" value="PyrdxlP-dep_Trfase"/>
</dbReference>
<keyword evidence="8" id="KW-1185">Reference proteome</keyword>
<name>A0A1M5VIW5_9VIBR</name>
<dbReference type="Gene3D" id="3.40.640.10">
    <property type="entry name" value="Type I PLP-dependent aspartate aminotransferase-like (Major domain)"/>
    <property type="match status" value="1"/>
</dbReference>
<dbReference type="Gene3D" id="1.10.10.10">
    <property type="entry name" value="Winged helix-like DNA-binding domain superfamily/Winged helix DNA-binding domain"/>
    <property type="match status" value="1"/>
</dbReference>
<comment type="similarity">
    <text evidence="1">In the C-terminal section; belongs to the class-I pyridoxal-phosphate-dependent aminotransferase family.</text>
</comment>
<dbReference type="GO" id="GO:0030170">
    <property type="term" value="F:pyridoxal phosphate binding"/>
    <property type="evidence" value="ECO:0007669"/>
    <property type="project" value="InterPro"/>
</dbReference>
<evidence type="ECO:0000256" key="2">
    <source>
        <dbReference type="ARBA" id="ARBA00022898"/>
    </source>
</evidence>
<dbReference type="SUPFAM" id="SSF53383">
    <property type="entry name" value="PLP-dependent transferases"/>
    <property type="match status" value="1"/>
</dbReference>
<dbReference type="Pfam" id="PF00392">
    <property type="entry name" value="GntR"/>
    <property type="match status" value="1"/>
</dbReference>
<dbReference type="GO" id="GO:0003677">
    <property type="term" value="F:DNA binding"/>
    <property type="evidence" value="ECO:0007669"/>
    <property type="project" value="UniProtKB-KW"/>
</dbReference>
<dbReference type="EMBL" id="FQXZ01000005">
    <property type="protein sequence ID" value="SHH75222.1"/>
    <property type="molecule type" value="Genomic_DNA"/>
</dbReference>
<keyword evidence="5" id="KW-0804">Transcription</keyword>
<evidence type="ECO:0000256" key="4">
    <source>
        <dbReference type="ARBA" id="ARBA00023125"/>
    </source>
</evidence>
<evidence type="ECO:0000256" key="1">
    <source>
        <dbReference type="ARBA" id="ARBA00005384"/>
    </source>
</evidence>
<dbReference type="InterPro" id="IPR036388">
    <property type="entry name" value="WH-like_DNA-bd_sf"/>
</dbReference>
<organism evidence="7 8">
    <name type="scientific">Vibrio aerogenes CECT 7868</name>
    <dbReference type="NCBI Taxonomy" id="1216006"/>
    <lineage>
        <taxon>Bacteria</taxon>
        <taxon>Pseudomonadati</taxon>
        <taxon>Pseudomonadota</taxon>
        <taxon>Gammaproteobacteria</taxon>
        <taxon>Vibrionales</taxon>
        <taxon>Vibrionaceae</taxon>
        <taxon>Vibrio</taxon>
    </lineage>
</organism>
<dbReference type="SUPFAM" id="SSF46785">
    <property type="entry name" value="Winged helix' DNA-binding domain"/>
    <property type="match status" value="1"/>
</dbReference>
<keyword evidence="4" id="KW-0238">DNA-binding</keyword>
<proteinExistence type="inferred from homology"/>
<sequence length="504" mass="56933">MLNVMIDVTLELNWYGIKRQFYNNEGARMMLIDIGDLQLDQTWNTRQAQLFHAIRNKIISGLWPIGGKLPSTRKLAQSLTLSRNTVSAAYEQLTAEGYLESRHRSGFYVAVQLPEQLRVAPALPVARVLAEPAFDENQSFAPGVPDLSAFPYHQWRLMLQRQLERRHLMGNQDVQGDAELRHALVHYLATSRAVRCRETQIIITSGAQQALSIAVMATLPHPETVLMEQPGYVQMSKVIQVLGHTIEPLPVYEKTGVDVDHVLNSAAKMVYLTPSHQYPMGTTLNTEQRIRLIEWASSRQRLIIEDDYDSEFQFAHRPYTSLQGLAAQMDKAGCVCYIGSFSKILFNGLRLGYLVVPEAWVERCLMLKNALTGDSPGHTQAAVAAMIQEGHLLRHIRKMRRLYQEKYKTICLAVRHHFGSRIEIISQPAGLHITLKWHAGLEEKCWCSRARKAGLIIRPLGDYEMTASPSRSWRGVVLGYGNTAIDKIETLIQALAETGPFPEK</sequence>
<dbReference type="InterPro" id="IPR051446">
    <property type="entry name" value="HTH_trans_reg/aminotransferase"/>
</dbReference>
<dbReference type="PANTHER" id="PTHR46577:SF1">
    <property type="entry name" value="HTH-TYPE TRANSCRIPTIONAL REGULATORY PROTEIN GABR"/>
    <property type="match status" value="1"/>
</dbReference>
<dbReference type="InterPro" id="IPR004839">
    <property type="entry name" value="Aminotransferase_I/II_large"/>
</dbReference>
<dbReference type="CDD" id="cd00609">
    <property type="entry name" value="AAT_like"/>
    <property type="match status" value="1"/>
</dbReference>
<keyword evidence="3" id="KW-0805">Transcription regulation</keyword>
<dbReference type="CDD" id="cd07377">
    <property type="entry name" value="WHTH_GntR"/>
    <property type="match status" value="1"/>
</dbReference>
<dbReference type="PANTHER" id="PTHR46577">
    <property type="entry name" value="HTH-TYPE TRANSCRIPTIONAL REGULATORY PROTEIN GABR"/>
    <property type="match status" value="1"/>
</dbReference>
<reference evidence="7 8" key="1">
    <citation type="submission" date="2016-11" db="EMBL/GenBank/DDBJ databases">
        <authorList>
            <person name="Jaros S."/>
            <person name="Januszkiewicz K."/>
            <person name="Wedrychowicz H."/>
        </authorList>
    </citation>
    <scope>NUCLEOTIDE SEQUENCE [LARGE SCALE GENOMIC DNA]</scope>
    <source>
        <strain evidence="7 8">CECT 7868</strain>
    </source>
</reference>
<gene>
    <name evidence="7" type="primary">gabR_2</name>
    <name evidence="7" type="ORF">VA7868_00408</name>
</gene>
<evidence type="ECO:0000313" key="7">
    <source>
        <dbReference type="EMBL" id="SHH75222.1"/>
    </source>
</evidence>